<feature type="compositionally biased region" description="Polar residues" evidence="1">
    <location>
        <begin position="164"/>
        <end position="183"/>
    </location>
</feature>
<evidence type="ECO:0000256" key="1">
    <source>
        <dbReference type="SAM" id="MobiDB-lite"/>
    </source>
</evidence>
<feature type="transmembrane region" description="Helical" evidence="2">
    <location>
        <begin position="185"/>
        <end position="207"/>
    </location>
</feature>
<feature type="compositionally biased region" description="Low complexity" evidence="1">
    <location>
        <begin position="223"/>
        <end position="232"/>
    </location>
</feature>
<feature type="region of interest" description="Disordered" evidence="1">
    <location>
        <begin position="133"/>
        <end position="183"/>
    </location>
</feature>
<evidence type="ECO:0000256" key="2">
    <source>
        <dbReference type="SAM" id="Phobius"/>
    </source>
</evidence>
<keyword evidence="2" id="KW-0812">Transmembrane</keyword>
<accession>A0AA40FAQ2</accession>
<sequence length="388" mass="39928">MRPMEVQPRPTPSASLREDLGGGTTSNLWLNPHTCAWGPNPDVGCASGTSTASAFPTTCVDGSQITISEFTSSSWHKETAVCIDATAPACATLLFPGDPAASQFRCQPTATVITLLPVPWDVAATQELSTFFPAGTSTGDGALFTETSPPPSNAESTSEHPLATSKTSPTTVPKASTPSASNTGAIAGGVVGGIALLLLLPLFCYLFRKNYPKKSTAGQQPRAAGPDDGAGAEWRGRESVYNPQYIQGRGSGNSPKHIPIELTGYNPRDYGPGGSGPSVGPGFGPAHLQRQETEGFGLGSVYMDGNGEHQPRRSMETVTEESGAGSSRSGQSSAMGRAGMEAASGIGGIGGAGVDKGKGKVDAGDFSHTARVSDASSRYSEEGMGWKR</sequence>
<feature type="compositionally biased region" description="Basic and acidic residues" evidence="1">
    <location>
        <begin position="306"/>
        <end position="315"/>
    </location>
</feature>
<feature type="region of interest" description="Disordered" evidence="1">
    <location>
        <begin position="303"/>
        <end position="342"/>
    </location>
</feature>
<feature type="region of interest" description="Disordered" evidence="1">
    <location>
        <begin position="245"/>
        <end position="288"/>
    </location>
</feature>
<evidence type="ECO:0000313" key="3">
    <source>
        <dbReference type="EMBL" id="KAK0754358.1"/>
    </source>
</evidence>
<organism evidence="3 4">
    <name type="scientific">Schizothecium vesticola</name>
    <dbReference type="NCBI Taxonomy" id="314040"/>
    <lineage>
        <taxon>Eukaryota</taxon>
        <taxon>Fungi</taxon>
        <taxon>Dikarya</taxon>
        <taxon>Ascomycota</taxon>
        <taxon>Pezizomycotina</taxon>
        <taxon>Sordariomycetes</taxon>
        <taxon>Sordariomycetidae</taxon>
        <taxon>Sordariales</taxon>
        <taxon>Schizotheciaceae</taxon>
        <taxon>Schizothecium</taxon>
    </lineage>
</organism>
<dbReference type="EMBL" id="JAUKUD010000001">
    <property type="protein sequence ID" value="KAK0754358.1"/>
    <property type="molecule type" value="Genomic_DNA"/>
</dbReference>
<name>A0AA40FAQ2_9PEZI</name>
<comment type="caution">
    <text evidence="3">The sequence shown here is derived from an EMBL/GenBank/DDBJ whole genome shotgun (WGS) entry which is preliminary data.</text>
</comment>
<feature type="region of interest" description="Disordered" evidence="1">
    <location>
        <begin position="357"/>
        <end position="388"/>
    </location>
</feature>
<feature type="compositionally biased region" description="Low complexity" evidence="1">
    <location>
        <begin position="322"/>
        <end position="340"/>
    </location>
</feature>
<feature type="compositionally biased region" description="Basic and acidic residues" evidence="1">
    <location>
        <begin position="379"/>
        <end position="388"/>
    </location>
</feature>
<feature type="region of interest" description="Disordered" evidence="1">
    <location>
        <begin position="215"/>
        <end position="234"/>
    </location>
</feature>
<dbReference type="AlphaFoldDB" id="A0AA40FAQ2"/>
<reference evidence="3" key="1">
    <citation type="submission" date="2023-06" db="EMBL/GenBank/DDBJ databases">
        <title>Genome-scale phylogeny and comparative genomics of the fungal order Sordariales.</title>
        <authorList>
            <consortium name="Lawrence Berkeley National Laboratory"/>
            <person name="Hensen N."/>
            <person name="Bonometti L."/>
            <person name="Westerberg I."/>
            <person name="Brannstrom I.O."/>
            <person name="Guillou S."/>
            <person name="Cros-Aarteil S."/>
            <person name="Calhoun S."/>
            <person name="Haridas S."/>
            <person name="Kuo A."/>
            <person name="Mondo S."/>
            <person name="Pangilinan J."/>
            <person name="Riley R."/>
            <person name="LaButti K."/>
            <person name="Andreopoulos B."/>
            <person name="Lipzen A."/>
            <person name="Chen C."/>
            <person name="Yanf M."/>
            <person name="Daum C."/>
            <person name="Ng V."/>
            <person name="Clum A."/>
            <person name="Steindorff A."/>
            <person name="Ohm R."/>
            <person name="Martin F."/>
            <person name="Silar P."/>
            <person name="Natvig D."/>
            <person name="Lalanne C."/>
            <person name="Gautier V."/>
            <person name="Ament-velasquez S.L."/>
            <person name="Kruys A."/>
            <person name="Hutchinson M.I."/>
            <person name="Powell A.J."/>
            <person name="Barry K."/>
            <person name="Miller A.N."/>
            <person name="Grigoriev I.V."/>
            <person name="Debuchy R."/>
            <person name="Gladieux P."/>
            <person name="Thoren M.H."/>
            <person name="Johannesson H."/>
        </authorList>
    </citation>
    <scope>NUCLEOTIDE SEQUENCE</scope>
    <source>
        <strain evidence="3">SMH3187-1</strain>
    </source>
</reference>
<evidence type="ECO:0000313" key="4">
    <source>
        <dbReference type="Proteomes" id="UP001172155"/>
    </source>
</evidence>
<proteinExistence type="predicted"/>
<feature type="compositionally biased region" description="Gly residues" evidence="1">
    <location>
        <begin position="271"/>
        <end position="283"/>
    </location>
</feature>
<protein>
    <submittedName>
        <fullName evidence="3">Uncharacterized protein</fullName>
    </submittedName>
</protein>
<keyword evidence="2" id="KW-1133">Transmembrane helix</keyword>
<gene>
    <name evidence="3" type="ORF">B0T18DRAFT_484853</name>
</gene>
<feature type="region of interest" description="Disordered" evidence="1">
    <location>
        <begin position="1"/>
        <end position="23"/>
    </location>
</feature>
<keyword evidence="4" id="KW-1185">Reference proteome</keyword>
<dbReference type="Proteomes" id="UP001172155">
    <property type="component" value="Unassembled WGS sequence"/>
</dbReference>
<keyword evidence="2" id="KW-0472">Membrane</keyword>